<dbReference type="PANTHER" id="PTHR11024:SF3">
    <property type="entry name" value="NUCLEOPORIN SEH1"/>
    <property type="match status" value="1"/>
</dbReference>
<evidence type="ECO:0000256" key="4">
    <source>
        <dbReference type="ARBA" id="ARBA00022574"/>
    </source>
</evidence>
<keyword evidence="5" id="KW-0677">Repeat</keyword>
<comment type="similarity">
    <text evidence="2">Belongs to the WD repeat SEC13 family.</text>
</comment>
<evidence type="ECO:0000256" key="6">
    <source>
        <dbReference type="ARBA" id="ARBA00022927"/>
    </source>
</evidence>
<sequence>MAKAIISTEDGVHCNAWNYSGQRMAGGSLDGYIHIFNSHGPSAFTCISKWKAHNGSIVKVVWAPPEYGDVIAACSMDGTVSIWEEVDEDTESCKWRLCNHFQEGAVPALDIQFGNCVSGLKLVVAYADGHAKIYESLDSLELKRWRLQAEFQNVNSTVERFGKCSCLTASIAWKPSAIVTQQPTFILGFNSNLPHLNTAKIWEFMEVHQRWHPIAEFVVPGENGEQVNAISWAPNIGRPYELIAIASNKGVSIWHIELDPNTNERPLLNRVATLSGHLGEIWQMDWDMGGMTLATSGNDGTVRLWQSNTNGMWQEVAVIESS</sequence>
<dbReference type="InterPro" id="IPR001680">
    <property type="entry name" value="WD40_rpt"/>
</dbReference>
<reference evidence="9" key="1">
    <citation type="submission" date="2015-02" db="EMBL/GenBank/DDBJ databases">
        <title>A transcriptome of Wollemia nobilis - a relic of Gondwana.</title>
        <authorList>
            <person name="Chia J.Y."/>
            <person name="Leong Y.S."/>
            <person name="Abdul Karim S."/>
            <person name="Wan Azmi N."/>
            <person name="Hercus R."/>
            <person name="Croft L."/>
        </authorList>
    </citation>
    <scope>NUCLEOTIDE SEQUENCE</scope>
    <source>
        <strain evidence="9">MaeBrown</strain>
        <tissue evidence="9">Leaf</tissue>
    </source>
</reference>
<dbReference type="InterPro" id="IPR015943">
    <property type="entry name" value="WD40/YVTN_repeat-like_dom_sf"/>
</dbReference>
<dbReference type="InterPro" id="IPR036322">
    <property type="entry name" value="WD40_repeat_dom_sf"/>
</dbReference>
<dbReference type="GO" id="GO:0034198">
    <property type="term" value="P:cellular response to amino acid starvation"/>
    <property type="evidence" value="ECO:0007669"/>
    <property type="project" value="TreeGrafter"/>
</dbReference>
<dbReference type="AlphaFoldDB" id="A0A0C9QNX0"/>
<name>A0A0C9QNX0_9CONI</name>
<keyword evidence="7" id="KW-0539">Nucleus</keyword>
<dbReference type="Pfam" id="PF00400">
    <property type="entry name" value="WD40"/>
    <property type="match status" value="3"/>
</dbReference>
<dbReference type="EMBL" id="GCHU01015391">
    <property type="protein sequence ID" value="JAG86430.1"/>
    <property type="molecule type" value="Transcribed_RNA"/>
</dbReference>
<dbReference type="GO" id="GO:0031080">
    <property type="term" value="C:nuclear pore outer ring"/>
    <property type="evidence" value="ECO:0007669"/>
    <property type="project" value="TreeGrafter"/>
</dbReference>
<dbReference type="GO" id="GO:1904263">
    <property type="term" value="P:positive regulation of TORC1 signaling"/>
    <property type="evidence" value="ECO:0007669"/>
    <property type="project" value="TreeGrafter"/>
</dbReference>
<evidence type="ECO:0000256" key="8">
    <source>
        <dbReference type="PROSITE-ProRule" id="PRU00221"/>
    </source>
</evidence>
<keyword evidence="6" id="KW-0653">Protein transport</keyword>
<evidence type="ECO:0000256" key="2">
    <source>
        <dbReference type="ARBA" id="ARBA00010102"/>
    </source>
</evidence>
<keyword evidence="3" id="KW-0813">Transport</keyword>
<organism evidence="9">
    <name type="scientific">Wollemia nobilis</name>
    <dbReference type="NCBI Taxonomy" id="56998"/>
    <lineage>
        <taxon>Eukaryota</taxon>
        <taxon>Viridiplantae</taxon>
        <taxon>Streptophyta</taxon>
        <taxon>Embryophyta</taxon>
        <taxon>Tracheophyta</taxon>
        <taxon>Spermatophyta</taxon>
        <taxon>Pinopsida</taxon>
        <taxon>Pinidae</taxon>
        <taxon>Conifers II</taxon>
        <taxon>Araucariales</taxon>
        <taxon>Araucariaceae</taxon>
        <taxon>Wollemia</taxon>
    </lineage>
</organism>
<accession>A0A0C9QNX0</accession>
<dbReference type="GO" id="GO:0035859">
    <property type="term" value="C:Seh1-associated complex"/>
    <property type="evidence" value="ECO:0007669"/>
    <property type="project" value="TreeGrafter"/>
</dbReference>
<feature type="repeat" description="WD" evidence="8">
    <location>
        <begin position="274"/>
        <end position="306"/>
    </location>
</feature>
<evidence type="ECO:0000256" key="7">
    <source>
        <dbReference type="ARBA" id="ARBA00023242"/>
    </source>
</evidence>
<evidence type="ECO:0000256" key="3">
    <source>
        <dbReference type="ARBA" id="ARBA00022448"/>
    </source>
</evidence>
<dbReference type="Gene3D" id="2.130.10.10">
    <property type="entry name" value="YVTN repeat-like/Quinoprotein amine dehydrogenase"/>
    <property type="match status" value="1"/>
</dbReference>
<dbReference type="SUPFAM" id="SSF50978">
    <property type="entry name" value="WD40 repeat-like"/>
    <property type="match status" value="1"/>
</dbReference>
<protein>
    <submittedName>
        <fullName evidence="9">TSA: Wollemia nobilis Ref_Wollemi_Transcript_15477_1315 transcribed RNA sequence</fullName>
    </submittedName>
</protein>
<dbReference type="PANTHER" id="PTHR11024">
    <property type="entry name" value="NUCLEAR PORE COMPLEX PROTEIN SEC13 / SEH1 FAMILY MEMBER"/>
    <property type="match status" value="1"/>
</dbReference>
<proteinExistence type="inferred from homology"/>
<keyword evidence="4 8" id="KW-0853">WD repeat</keyword>
<comment type="subcellular location">
    <subcellularLocation>
        <location evidence="1">Nucleus envelope</location>
    </subcellularLocation>
</comment>
<dbReference type="PROSITE" id="PS50082">
    <property type="entry name" value="WD_REPEATS_2"/>
    <property type="match status" value="2"/>
</dbReference>
<evidence type="ECO:0000256" key="1">
    <source>
        <dbReference type="ARBA" id="ARBA00004259"/>
    </source>
</evidence>
<feature type="repeat" description="WD" evidence="8">
    <location>
        <begin position="50"/>
        <end position="84"/>
    </location>
</feature>
<dbReference type="SMART" id="SM00320">
    <property type="entry name" value="WD40"/>
    <property type="match status" value="5"/>
</dbReference>
<evidence type="ECO:0000313" key="9">
    <source>
        <dbReference type="EMBL" id="JAG86430.1"/>
    </source>
</evidence>
<dbReference type="GO" id="GO:0015031">
    <property type="term" value="P:protein transport"/>
    <property type="evidence" value="ECO:0007669"/>
    <property type="project" value="UniProtKB-KW"/>
</dbReference>
<dbReference type="PROSITE" id="PS50294">
    <property type="entry name" value="WD_REPEATS_REGION"/>
    <property type="match status" value="1"/>
</dbReference>
<dbReference type="InterPro" id="IPR037363">
    <property type="entry name" value="Sec13/Seh1_fam"/>
</dbReference>
<evidence type="ECO:0000256" key="5">
    <source>
        <dbReference type="ARBA" id="ARBA00022737"/>
    </source>
</evidence>
<dbReference type="GO" id="GO:0005198">
    <property type="term" value="F:structural molecule activity"/>
    <property type="evidence" value="ECO:0007669"/>
    <property type="project" value="InterPro"/>
</dbReference>